<protein>
    <submittedName>
        <fullName evidence="5">EOG090X09UC</fullName>
    </submittedName>
    <submittedName>
        <fullName evidence="4">Pre-mRNA-splicing factor ISY1</fullName>
    </submittedName>
</protein>
<dbReference type="EMBL" id="LR010633">
    <property type="protein sequence ID" value="SVE80252.1"/>
    <property type="molecule type" value="mRNA"/>
</dbReference>
<evidence type="ECO:0000313" key="4">
    <source>
        <dbReference type="EMBL" id="JAN23466.1"/>
    </source>
</evidence>
<reference evidence="4" key="1">
    <citation type="submission" date="2015-10" db="EMBL/GenBank/DDBJ databases">
        <title>EvidentialGene: Evidence-directed Construction of Complete mRNA Transcriptomes without Genomes.</title>
        <authorList>
            <person name="Gilbert D.G."/>
        </authorList>
    </citation>
    <scope>NUCLEOTIDE SEQUENCE</scope>
</reference>
<dbReference type="AlphaFoldDB" id="A0A0P5NPK6"/>
<dbReference type="Gene3D" id="1.10.287.660">
    <property type="entry name" value="Helix hairpin bin"/>
    <property type="match status" value="1"/>
</dbReference>
<dbReference type="PANTHER" id="PTHR13021">
    <property type="entry name" value="PRE-MRNA-SPLICING FACTOR ISY1"/>
    <property type="match status" value="1"/>
</dbReference>
<evidence type="ECO:0000256" key="3">
    <source>
        <dbReference type="ARBA" id="ARBA00023242"/>
    </source>
</evidence>
<organism evidence="4">
    <name type="scientific">Daphnia magna</name>
    <dbReference type="NCBI Taxonomy" id="35525"/>
    <lineage>
        <taxon>Eukaryota</taxon>
        <taxon>Metazoa</taxon>
        <taxon>Ecdysozoa</taxon>
        <taxon>Arthropoda</taxon>
        <taxon>Crustacea</taxon>
        <taxon>Branchiopoda</taxon>
        <taxon>Diplostraca</taxon>
        <taxon>Cladocera</taxon>
        <taxon>Anomopoda</taxon>
        <taxon>Daphniidae</taxon>
        <taxon>Daphnia</taxon>
    </lineage>
</organism>
<accession>A0A0P5NPK6</accession>
<evidence type="ECO:0000313" key="5">
    <source>
        <dbReference type="EMBL" id="SVE80252.1"/>
    </source>
</evidence>
<proteinExistence type="evidence at transcript level"/>
<dbReference type="SUPFAM" id="SSF140102">
    <property type="entry name" value="ISY1 domain-like"/>
    <property type="match status" value="1"/>
</dbReference>
<name>A0A0P5NPK6_9CRUS</name>
<sequence>MARNAEKAMTTLARFRAAQLGTLGGKDRRPYLASECKDLKECERWRREILREISKKVTQIQNAGLGEYRIRDLNDEINKLLREKYHWEVQIFNLGGPNYRRIGPRYLDREGREVPGNRGYRYFGAARELPGVRELFEQEPMPVPKKSRAELMKDIDADYYGYRDDDDGILIPLEQEAEKEAVAKAVAEWQTKKEAGLLELDKNNAEENIYTTRKLKDDSVLADSDEEMETEAPRFVAHVAVPSQKEVEEAILRRKKQEILEKYVSSELLMETEETSKNLQAMNSEA</sequence>
<dbReference type="GO" id="GO:0000350">
    <property type="term" value="P:generation of catalytic spliceosome for second transesterification step"/>
    <property type="evidence" value="ECO:0007669"/>
    <property type="project" value="InterPro"/>
</dbReference>
<dbReference type="EMBL" id="GDIQ01071271">
    <property type="protein sequence ID" value="JAN23466.1"/>
    <property type="molecule type" value="Transcribed_RNA"/>
</dbReference>
<dbReference type="InterPro" id="IPR029012">
    <property type="entry name" value="Helix_hairpin_bin_sf"/>
</dbReference>
<dbReference type="FunFam" id="1.10.287.660:FF:000001">
    <property type="entry name" value="pre-mRNA-splicing factor ISY1 homolog"/>
    <property type="match status" value="1"/>
</dbReference>
<comment type="similarity">
    <text evidence="2">Belongs to the ISY1 family.</text>
</comment>
<dbReference type="GO" id="GO:0005634">
    <property type="term" value="C:nucleus"/>
    <property type="evidence" value="ECO:0007669"/>
    <property type="project" value="UniProtKB-SubCell"/>
</dbReference>
<keyword evidence="3" id="KW-0539">Nucleus</keyword>
<dbReference type="InterPro" id="IPR009360">
    <property type="entry name" value="Isy1"/>
</dbReference>
<evidence type="ECO:0000256" key="2">
    <source>
        <dbReference type="ARBA" id="ARBA00007002"/>
    </source>
</evidence>
<comment type="subcellular location">
    <subcellularLocation>
        <location evidence="1">Nucleus</location>
    </subcellularLocation>
</comment>
<evidence type="ECO:0000256" key="1">
    <source>
        <dbReference type="ARBA" id="ARBA00004123"/>
    </source>
</evidence>
<gene>
    <name evidence="5" type="primary">EOG090X09UC</name>
</gene>
<reference evidence="5" key="2">
    <citation type="submission" date="2018-08" db="EMBL/GenBank/DDBJ databases">
        <authorList>
            <person name="Cornetti L."/>
        </authorList>
    </citation>
    <scope>NUCLEOTIDE SEQUENCE</scope>
    <source>
        <strain evidence="5">CH-H-1</strain>
    </source>
</reference>
<dbReference type="Pfam" id="PF06246">
    <property type="entry name" value="Isy1"/>
    <property type="match status" value="1"/>
</dbReference>
<dbReference type="OrthoDB" id="1739576at2759"/>
<dbReference type="InterPro" id="IPR037200">
    <property type="entry name" value="Isy1_sf"/>
</dbReference>